<dbReference type="GO" id="GO:0022857">
    <property type="term" value="F:transmembrane transporter activity"/>
    <property type="evidence" value="ECO:0007669"/>
    <property type="project" value="InterPro"/>
</dbReference>
<dbReference type="PANTHER" id="PTHR23534">
    <property type="entry name" value="MFS PERMEASE"/>
    <property type="match status" value="1"/>
</dbReference>
<comment type="caution">
    <text evidence="6">The sequence shown here is derived from an EMBL/GenBank/DDBJ whole genome shotgun (WGS) entry which is preliminary data.</text>
</comment>
<dbReference type="RefSeq" id="WP_136494291.1">
    <property type="nucleotide sequence ID" value="NZ_SSBS01000012.1"/>
</dbReference>
<evidence type="ECO:0000313" key="7">
    <source>
        <dbReference type="Proteomes" id="UP000310574"/>
    </source>
</evidence>
<feature type="transmembrane region" description="Helical" evidence="4">
    <location>
        <begin position="364"/>
        <end position="384"/>
    </location>
</feature>
<protein>
    <submittedName>
        <fullName evidence="6">MFS transporter</fullName>
    </submittedName>
</protein>
<feature type="transmembrane region" description="Helical" evidence="4">
    <location>
        <begin position="304"/>
        <end position="325"/>
    </location>
</feature>
<dbReference type="SUPFAM" id="SSF103473">
    <property type="entry name" value="MFS general substrate transporter"/>
    <property type="match status" value="1"/>
</dbReference>
<keyword evidence="1 4" id="KW-0812">Transmembrane</keyword>
<evidence type="ECO:0000259" key="5">
    <source>
        <dbReference type="PROSITE" id="PS50850"/>
    </source>
</evidence>
<sequence>MSKKSMRRQVAILASAQALFQTISVMVMTIGGLAGSKITDSPGLATLPVGTMFLGTACMMFPASMLMARYGRRVGFIFGTFLGALGGLVAAFGIYNASLPELSLGTFLIGVYQAFAQFYRFAAGEVADDAFRARAISYVMAGGVIAAIGGPMLARLGGNIFDVEYMGAFLIITVISLLATGVLFGLRMPVPVASPTGIAGRPWQKIVIQPTYFVALFGGATGYGIMILAMTSTPLAMIQHHHALSDAATVIQLHVLGMFLPSFFTGFLITRLGALRIMLAGVAFLMAHILLTLTGTTFTSFASALVFLGIGWNFMYISGTTLLTSTYTPAEKARAQAINDMAIFVVGVTCSFGSGILLEKLGWITMNIMLIPWLVFALISILWLQHKNRERGSHSESIEQGQLGRLLPAHQVGEQA</sequence>
<organism evidence="6 7">
    <name type="scientific">Pseudomonas atacamensis</name>
    <dbReference type="NCBI Taxonomy" id="2565368"/>
    <lineage>
        <taxon>Bacteria</taxon>
        <taxon>Pseudomonadati</taxon>
        <taxon>Pseudomonadota</taxon>
        <taxon>Gammaproteobacteria</taxon>
        <taxon>Pseudomonadales</taxon>
        <taxon>Pseudomonadaceae</taxon>
        <taxon>Pseudomonas</taxon>
    </lineage>
</organism>
<dbReference type="AlphaFoldDB" id="A0AAQ2D6F4"/>
<feature type="transmembrane region" description="Helical" evidence="4">
    <location>
        <begin position="45"/>
        <end position="67"/>
    </location>
</feature>
<evidence type="ECO:0000256" key="2">
    <source>
        <dbReference type="ARBA" id="ARBA00022989"/>
    </source>
</evidence>
<feature type="domain" description="Major facilitator superfamily (MFS) profile" evidence="5">
    <location>
        <begin position="210"/>
        <end position="416"/>
    </location>
</feature>
<dbReference type="InterPro" id="IPR011701">
    <property type="entry name" value="MFS"/>
</dbReference>
<feature type="transmembrane region" description="Helical" evidence="4">
    <location>
        <begin position="277"/>
        <end position="298"/>
    </location>
</feature>
<dbReference type="PROSITE" id="PS50850">
    <property type="entry name" value="MFS"/>
    <property type="match status" value="1"/>
</dbReference>
<dbReference type="Gene3D" id="1.20.1250.20">
    <property type="entry name" value="MFS general substrate transporter like domains"/>
    <property type="match status" value="1"/>
</dbReference>
<evidence type="ECO:0000256" key="4">
    <source>
        <dbReference type="SAM" id="Phobius"/>
    </source>
</evidence>
<keyword evidence="2 4" id="KW-1133">Transmembrane helix</keyword>
<dbReference type="PANTHER" id="PTHR23534:SF1">
    <property type="entry name" value="MAJOR FACILITATOR SUPERFAMILY PROTEIN"/>
    <property type="match status" value="1"/>
</dbReference>
<feature type="transmembrane region" description="Helical" evidence="4">
    <location>
        <begin position="74"/>
        <end position="96"/>
    </location>
</feature>
<feature type="transmembrane region" description="Helical" evidence="4">
    <location>
        <begin position="135"/>
        <end position="153"/>
    </location>
</feature>
<gene>
    <name evidence="6" type="ORF">E5170_28395</name>
</gene>
<dbReference type="Proteomes" id="UP000310574">
    <property type="component" value="Unassembled WGS sequence"/>
</dbReference>
<keyword evidence="3 4" id="KW-0472">Membrane</keyword>
<dbReference type="InterPro" id="IPR036259">
    <property type="entry name" value="MFS_trans_sf"/>
</dbReference>
<feature type="transmembrane region" description="Helical" evidence="4">
    <location>
        <begin position="102"/>
        <end position="123"/>
    </location>
</feature>
<name>A0AAQ2D6F4_9PSED</name>
<dbReference type="EMBL" id="SSBS01000012">
    <property type="protein sequence ID" value="THF25807.1"/>
    <property type="molecule type" value="Genomic_DNA"/>
</dbReference>
<dbReference type="Pfam" id="PF07690">
    <property type="entry name" value="MFS_1"/>
    <property type="match status" value="1"/>
</dbReference>
<dbReference type="InterPro" id="IPR020846">
    <property type="entry name" value="MFS_dom"/>
</dbReference>
<feature type="transmembrane region" description="Helical" evidence="4">
    <location>
        <begin position="250"/>
        <end position="270"/>
    </location>
</feature>
<accession>A0AAQ2D6F4</accession>
<feature type="transmembrane region" description="Helical" evidence="4">
    <location>
        <begin position="207"/>
        <end position="230"/>
    </location>
</feature>
<evidence type="ECO:0000256" key="3">
    <source>
        <dbReference type="ARBA" id="ARBA00023136"/>
    </source>
</evidence>
<evidence type="ECO:0000256" key="1">
    <source>
        <dbReference type="ARBA" id="ARBA00022692"/>
    </source>
</evidence>
<feature type="transmembrane region" description="Helical" evidence="4">
    <location>
        <begin position="165"/>
        <end position="186"/>
    </location>
</feature>
<feature type="transmembrane region" description="Helical" evidence="4">
    <location>
        <begin position="337"/>
        <end position="358"/>
    </location>
</feature>
<proteinExistence type="predicted"/>
<reference evidence="6 7" key="1">
    <citation type="submission" date="2019-04" db="EMBL/GenBank/DDBJ databases">
        <title>Draft genome sequence of Pseudomonas sp. M7D1 isolated from rhizosphere of plant the flowery desert.</title>
        <authorList>
            <person name="Poblete-Morales M."/>
            <person name="Plaza N."/>
            <person name="Corsini G."/>
            <person name="Silva E."/>
        </authorList>
    </citation>
    <scope>NUCLEOTIDE SEQUENCE [LARGE SCALE GENOMIC DNA]</scope>
    <source>
        <strain evidence="6 7">M7D1</strain>
    </source>
</reference>
<evidence type="ECO:0000313" key="6">
    <source>
        <dbReference type="EMBL" id="THF25807.1"/>
    </source>
</evidence>